<proteinExistence type="predicted"/>
<evidence type="ECO:0000313" key="2">
    <source>
        <dbReference type="EMBL" id="MBB4624521.1"/>
    </source>
</evidence>
<dbReference type="RefSeq" id="WP_183672144.1">
    <property type="nucleotide sequence ID" value="NZ_BMPB01000009.1"/>
</dbReference>
<dbReference type="Pfam" id="PF12099">
    <property type="entry name" value="DUF3575"/>
    <property type="match status" value="1"/>
</dbReference>
<keyword evidence="1" id="KW-0732">Signal</keyword>
<dbReference type="InterPro" id="IPR021958">
    <property type="entry name" value="DUF3575"/>
</dbReference>
<dbReference type="Proteomes" id="UP000533637">
    <property type="component" value="Unassembled WGS sequence"/>
</dbReference>
<evidence type="ECO:0008006" key="4">
    <source>
        <dbReference type="Google" id="ProtNLM"/>
    </source>
</evidence>
<feature type="chain" id="PRO_5046895298" description="DUF3575 domain-containing protein" evidence="1">
    <location>
        <begin position="21"/>
        <end position="186"/>
    </location>
</feature>
<keyword evidence="3" id="KW-1185">Reference proteome</keyword>
<comment type="caution">
    <text evidence="2">The sequence shown here is derived from an EMBL/GenBank/DDBJ whole genome shotgun (WGS) entry which is preliminary data.</text>
</comment>
<evidence type="ECO:0000256" key="1">
    <source>
        <dbReference type="SAM" id="SignalP"/>
    </source>
</evidence>
<name>A0ABR6KSW6_9BACT</name>
<protein>
    <recommendedName>
        <fullName evidence="4">DUF3575 domain-containing protein</fullName>
    </recommendedName>
</protein>
<dbReference type="PROSITE" id="PS51257">
    <property type="entry name" value="PROKAR_LIPOPROTEIN"/>
    <property type="match status" value="1"/>
</dbReference>
<reference evidence="2 3" key="1">
    <citation type="submission" date="2020-08" db="EMBL/GenBank/DDBJ databases">
        <title>Genomic Encyclopedia of Type Strains, Phase IV (KMG-IV): sequencing the most valuable type-strain genomes for metagenomic binning, comparative biology and taxonomic classification.</title>
        <authorList>
            <person name="Goeker M."/>
        </authorList>
    </citation>
    <scope>NUCLEOTIDE SEQUENCE [LARGE SCALE GENOMIC DNA]</scope>
    <source>
        <strain evidence="2 3">DSM 102983</strain>
    </source>
</reference>
<dbReference type="InterPro" id="IPR036709">
    <property type="entry name" value="Autotransporte_beta_dom_sf"/>
</dbReference>
<dbReference type="EMBL" id="JACHOC010000010">
    <property type="protein sequence ID" value="MBB4624521.1"/>
    <property type="molecule type" value="Genomic_DNA"/>
</dbReference>
<sequence length="186" mass="21031">MQTQKLILVLIAVLSCAVTSAQKIALKNNLLMDAMASPNLSLEFKAGTRMTIDIPASLNLWSFSDTKKFKHFAVQPEVRWWLCQPFTGHFWGVHAHYASYNVGGIGPFKTIKDNRYEGWLTGAGVSYGYNWILAPRWSIEATVGVGYAYLSYDKYPCGKCQPLTRHRTKHYFGPTKFALTLVFLLK</sequence>
<evidence type="ECO:0000313" key="3">
    <source>
        <dbReference type="Proteomes" id="UP000533637"/>
    </source>
</evidence>
<gene>
    <name evidence="2" type="ORF">GGQ57_004452</name>
</gene>
<feature type="signal peptide" evidence="1">
    <location>
        <begin position="1"/>
        <end position="20"/>
    </location>
</feature>
<dbReference type="Gene3D" id="2.40.128.130">
    <property type="entry name" value="Autotransporter beta-domain"/>
    <property type="match status" value="1"/>
</dbReference>
<organism evidence="2 3">
    <name type="scientific">Parabacteroides faecis</name>
    <dbReference type="NCBI Taxonomy" id="1217282"/>
    <lineage>
        <taxon>Bacteria</taxon>
        <taxon>Pseudomonadati</taxon>
        <taxon>Bacteroidota</taxon>
        <taxon>Bacteroidia</taxon>
        <taxon>Bacteroidales</taxon>
        <taxon>Tannerellaceae</taxon>
        <taxon>Parabacteroides</taxon>
    </lineage>
</organism>
<dbReference type="SUPFAM" id="SSF103515">
    <property type="entry name" value="Autotransporter"/>
    <property type="match status" value="1"/>
</dbReference>
<accession>A0ABR6KSW6</accession>